<dbReference type="RefSeq" id="WP_091334902.1">
    <property type="nucleotide sequence ID" value="NZ_FNYC01000002.1"/>
</dbReference>
<keyword evidence="2" id="KW-0946">Virion</keyword>
<dbReference type="InterPro" id="IPR007893">
    <property type="entry name" value="Spore_coat_U/FanG"/>
</dbReference>
<keyword evidence="3" id="KW-1185">Reference proteome</keyword>
<gene>
    <name evidence="2" type="ORF">SAMN04487997_1312</name>
</gene>
<feature type="domain" description="Spore coat protein U/FanG" evidence="1">
    <location>
        <begin position="37"/>
        <end position="169"/>
    </location>
</feature>
<organism evidence="2 3">
    <name type="scientific">Frateuria terrea</name>
    <dbReference type="NCBI Taxonomy" id="529704"/>
    <lineage>
        <taxon>Bacteria</taxon>
        <taxon>Pseudomonadati</taxon>
        <taxon>Pseudomonadota</taxon>
        <taxon>Gammaproteobacteria</taxon>
        <taxon>Lysobacterales</taxon>
        <taxon>Rhodanobacteraceae</taxon>
        <taxon>Frateuria</taxon>
    </lineage>
</organism>
<name>A0A1H6S9A3_9GAMM</name>
<dbReference type="EMBL" id="FNYC01000002">
    <property type="protein sequence ID" value="SEI64603.1"/>
    <property type="molecule type" value="Genomic_DNA"/>
</dbReference>
<feature type="domain" description="Spore coat protein U/FanG" evidence="1">
    <location>
        <begin position="208"/>
        <end position="341"/>
    </location>
</feature>
<dbReference type="Proteomes" id="UP000199420">
    <property type="component" value="Unassembled WGS sequence"/>
</dbReference>
<dbReference type="InterPro" id="IPR053167">
    <property type="entry name" value="Spore_coat_component"/>
</dbReference>
<dbReference type="Pfam" id="PF05229">
    <property type="entry name" value="SCPU"/>
    <property type="match status" value="2"/>
</dbReference>
<dbReference type="SMART" id="SM00972">
    <property type="entry name" value="SCPU"/>
    <property type="match status" value="2"/>
</dbReference>
<proteinExistence type="predicted"/>
<dbReference type="STRING" id="529704.SAMN02927913_1227"/>
<sequence length="345" mass="36080">MIRRISTWLWLGGLFILCQWLAPAGMAPLNAAQASVAGITCQGTITDINFGNVDASTVGIGLLNGNSNLQTTGFLTYYCTNTTVAQKDVVVCIGLGNPSGTPTRSLSGPAGSVLNYQLFKDASNTNSWGSSTGQANWGTPYVRTISVPAGGTSTPVTEPIYATITSDQSFWGGGAGSYGALYGPGNVAFDIGPSGGQCTPGGGSIEGFKVSANMQATCNVQTNPLVFPTPVNGDPSNTTATATLTVTCNGFFTQHTGYRVGLDNGLHYSGNVRHMLGGPTHSDLIGYQLYQDGGNNTVWGYTDQIDTQTSQQGTKTFTVYGKVEPNQGLPPAGDYFDVVTVYVYY</sequence>
<evidence type="ECO:0000313" key="3">
    <source>
        <dbReference type="Proteomes" id="UP000199420"/>
    </source>
</evidence>
<dbReference type="PANTHER" id="PTHR37089">
    <property type="entry name" value="PROTEIN U-RELATED"/>
    <property type="match status" value="1"/>
</dbReference>
<evidence type="ECO:0000259" key="1">
    <source>
        <dbReference type="Pfam" id="PF05229"/>
    </source>
</evidence>
<reference evidence="2 3" key="1">
    <citation type="submission" date="2016-10" db="EMBL/GenBank/DDBJ databases">
        <authorList>
            <person name="de Groot N.N."/>
        </authorList>
    </citation>
    <scope>NUCLEOTIDE SEQUENCE [LARGE SCALE GENOMIC DNA]</scope>
    <source>
        <strain evidence="2 3">DSM 26515</strain>
    </source>
</reference>
<evidence type="ECO:0000313" key="2">
    <source>
        <dbReference type="EMBL" id="SEI64603.1"/>
    </source>
</evidence>
<accession>A0A1H6S9A3</accession>
<keyword evidence="2" id="KW-0167">Capsid protein</keyword>
<protein>
    <submittedName>
        <fullName evidence="2">Spore coat protein U (SCPU) domain-containing protein</fullName>
    </submittedName>
</protein>
<dbReference type="OrthoDB" id="8588792at2"/>
<dbReference type="AlphaFoldDB" id="A0A1H6S9A3"/>